<keyword evidence="2" id="KW-1185">Reference proteome</keyword>
<dbReference type="Proteomes" id="UP000018144">
    <property type="component" value="Unassembled WGS sequence"/>
</dbReference>
<organism evidence="1 2">
    <name type="scientific">Pyronema omphalodes (strain CBS 100304)</name>
    <name type="common">Pyronema confluens</name>
    <dbReference type="NCBI Taxonomy" id="1076935"/>
    <lineage>
        <taxon>Eukaryota</taxon>
        <taxon>Fungi</taxon>
        <taxon>Dikarya</taxon>
        <taxon>Ascomycota</taxon>
        <taxon>Pezizomycotina</taxon>
        <taxon>Pezizomycetes</taxon>
        <taxon>Pezizales</taxon>
        <taxon>Pyronemataceae</taxon>
        <taxon>Pyronema</taxon>
    </lineage>
</organism>
<evidence type="ECO:0000313" key="1">
    <source>
        <dbReference type="EMBL" id="CCX08009.1"/>
    </source>
</evidence>
<protein>
    <submittedName>
        <fullName evidence="1">Uncharacterized protein</fullName>
    </submittedName>
</protein>
<name>U4L0C3_PYROM</name>
<reference evidence="1 2" key="1">
    <citation type="journal article" date="2013" name="PLoS Genet.">
        <title>The genome and development-dependent transcriptomes of Pyronema confluens: a window into fungal evolution.</title>
        <authorList>
            <person name="Traeger S."/>
            <person name="Altegoer F."/>
            <person name="Freitag M."/>
            <person name="Gabaldon T."/>
            <person name="Kempken F."/>
            <person name="Kumar A."/>
            <person name="Marcet-Houben M."/>
            <person name="Poggeler S."/>
            <person name="Stajich J.E."/>
            <person name="Nowrousian M."/>
        </authorList>
    </citation>
    <scope>NUCLEOTIDE SEQUENCE [LARGE SCALE GENOMIC DNA]</scope>
    <source>
        <strain evidence="2">CBS 100304</strain>
        <tissue evidence="1">Vegetative mycelium</tissue>
    </source>
</reference>
<proteinExistence type="predicted"/>
<gene>
    <name evidence="1" type="ORF">PCON_07598</name>
</gene>
<dbReference type="EMBL" id="HF935386">
    <property type="protein sequence ID" value="CCX08009.1"/>
    <property type="molecule type" value="Genomic_DNA"/>
</dbReference>
<sequence length="19" mass="2243">MKRNSVSAWHPRGCLQPFQ</sequence>
<dbReference type="AlphaFoldDB" id="U4L0C3"/>
<evidence type="ECO:0000313" key="2">
    <source>
        <dbReference type="Proteomes" id="UP000018144"/>
    </source>
</evidence>
<accession>U4L0C3</accession>